<keyword evidence="1" id="KW-0472">Membrane</keyword>
<name>A0A1G8FFI7_9VIBR</name>
<dbReference type="InterPro" id="IPR022266">
    <property type="entry name" value="DtrJ-like"/>
</dbReference>
<organism evidence="2 3">
    <name type="scientific">Vibrio xiamenensis</name>
    <dbReference type="NCBI Taxonomy" id="861298"/>
    <lineage>
        <taxon>Bacteria</taxon>
        <taxon>Pseudomonadati</taxon>
        <taxon>Pseudomonadota</taxon>
        <taxon>Gammaproteobacteria</taxon>
        <taxon>Vibrionales</taxon>
        <taxon>Vibrionaceae</taxon>
        <taxon>Vibrio</taxon>
    </lineage>
</organism>
<feature type="transmembrane region" description="Helical" evidence="1">
    <location>
        <begin position="27"/>
        <end position="51"/>
    </location>
</feature>
<feature type="transmembrane region" description="Helical" evidence="1">
    <location>
        <begin position="143"/>
        <end position="162"/>
    </location>
</feature>
<dbReference type="EMBL" id="FNDD01000030">
    <property type="protein sequence ID" value="SDH80802.1"/>
    <property type="molecule type" value="Genomic_DNA"/>
</dbReference>
<keyword evidence="1" id="KW-0812">Transmembrane</keyword>
<gene>
    <name evidence="2" type="ORF">SAMN04488136_13033</name>
</gene>
<proteinExistence type="predicted"/>
<feature type="transmembrane region" description="Helical" evidence="1">
    <location>
        <begin position="116"/>
        <end position="137"/>
    </location>
</feature>
<dbReference type="AlphaFoldDB" id="A0A1G8FFI7"/>
<sequence length="233" mass="27008">MSKQKKEAKKVDTEEGKKFLIVRIFELFVRVAVFSVILSVLIEWFLIVFIYPESGAQHSLNVYLSEVEYMKNDFDNDHSGFGFTPYTIMQFFTDSMSSFIFRLFEWFNLGANLGGDGFFTLLDDLILSVVFVLSILILRSVVLLLSFPIFLFVIINALSIGVTKREIRKANLGAESSRRFNLAKRMIMPSMSWPWFIYLTSPTVMHPLYVILPTSILLYVSIRYASEYFEKVF</sequence>
<dbReference type="Pfam" id="PF14348">
    <property type="entry name" value="DtrJ-like"/>
    <property type="match status" value="1"/>
</dbReference>
<accession>A0A1G8FFI7</accession>
<evidence type="ECO:0000256" key="1">
    <source>
        <dbReference type="SAM" id="Phobius"/>
    </source>
</evidence>
<evidence type="ECO:0000313" key="3">
    <source>
        <dbReference type="Proteomes" id="UP000198854"/>
    </source>
</evidence>
<protein>
    <submittedName>
        <fullName evidence="2">Integrating conjugative element membrane protein, PFL_4697 family</fullName>
    </submittedName>
</protein>
<reference evidence="2 3" key="1">
    <citation type="submission" date="2016-10" db="EMBL/GenBank/DDBJ databases">
        <authorList>
            <person name="de Groot N.N."/>
        </authorList>
    </citation>
    <scope>NUCLEOTIDE SEQUENCE [LARGE SCALE GENOMIC DNA]</scope>
    <source>
        <strain evidence="2 3">CGMCC 1.10228</strain>
    </source>
</reference>
<keyword evidence="3" id="KW-1185">Reference proteome</keyword>
<feature type="transmembrane region" description="Helical" evidence="1">
    <location>
        <begin position="206"/>
        <end position="225"/>
    </location>
</feature>
<keyword evidence="1" id="KW-1133">Transmembrane helix</keyword>
<dbReference type="STRING" id="861298.SAMN04488136_13033"/>
<dbReference type="RefSeq" id="WP_176765642.1">
    <property type="nucleotide sequence ID" value="NZ_FNDD01000030.1"/>
</dbReference>
<dbReference type="Proteomes" id="UP000198854">
    <property type="component" value="Unassembled WGS sequence"/>
</dbReference>
<evidence type="ECO:0000313" key="2">
    <source>
        <dbReference type="EMBL" id="SDH80802.1"/>
    </source>
</evidence>